<dbReference type="GO" id="GO:0016740">
    <property type="term" value="F:transferase activity"/>
    <property type="evidence" value="ECO:0007669"/>
    <property type="project" value="UniProtKB-KW"/>
</dbReference>
<name>A0A2P7MUX8_9CYAN</name>
<protein>
    <submittedName>
        <fullName evidence="1">Glycosyltransferase</fullName>
    </submittedName>
</protein>
<comment type="caution">
    <text evidence="1">The sequence shown here is derived from an EMBL/GenBank/DDBJ whole genome shotgun (WGS) entry which is preliminary data.</text>
</comment>
<dbReference type="Gene3D" id="3.40.50.2000">
    <property type="entry name" value="Glycogen Phosphorylase B"/>
    <property type="match status" value="1"/>
</dbReference>
<dbReference type="EMBL" id="PXXO01000008">
    <property type="protein sequence ID" value="PSJ04955.1"/>
    <property type="molecule type" value="Genomic_DNA"/>
</dbReference>
<evidence type="ECO:0000313" key="1">
    <source>
        <dbReference type="EMBL" id="PSJ04955.1"/>
    </source>
</evidence>
<organism evidence="1 2">
    <name type="scientific">Cyanobium usitatum str. Tous</name>
    <dbReference type="NCBI Taxonomy" id="2116684"/>
    <lineage>
        <taxon>Bacteria</taxon>
        <taxon>Bacillati</taxon>
        <taxon>Cyanobacteriota</taxon>
        <taxon>Cyanophyceae</taxon>
        <taxon>Synechococcales</taxon>
        <taxon>Prochlorococcaceae</taxon>
        <taxon>Cyanobium</taxon>
    </lineage>
</organism>
<dbReference type="AlphaFoldDB" id="A0A2P7MUX8"/>
<keyword evidence="2" id="KW-1185">Reference proteome</keyword>
<keyword evidence="1" id="KW-0808">Transferase</keyword>
<dbReference type="SUPFAM" id="SSF53756">
    <property type="entry name" value="UDP-Glycosyltransferase/glycogen phosphorylase"/>
    <property type="match status" value="1"/>
</dbReference>
<proteinExistence type="predicted"/>
<evidence type="ECO:0000313" key="2">
    <source>
        <dbReference type="Proteomes" id="UP000243002"/>
    </source>
</evidence>
<sequence length="349" mass="38525">MRPLRFLVPGTSGRYRCGGLLVEQQTARLLAELVPTELVTYRQREPGLPYLVDLLRAEPLGSSAATDSLWIVSWGFDVPRQLRALRGRPVAYHAHSSGYGFRLPPGVPVLAVSRNTLGYWGQWASRNPLFLVPNALEASWIARGDRPHNCGAEPAPSGRSIDVLIQRRKTSTYVLEQLVPALRARGLTVLVQDGWVEDLVGLFNSAKVVVYDSADHWRCSGVSEGFGLPPIEALACGCVLFSSLNHALADNLDPGGLAHQIGMGSLAADGERIAAAVADPAAWLPAPRRLEELLDELSEPRLRQRWRQALDAINIHIDRLQAGEPPLRPPSLLQLRLERWRQRLARRLA</sequence>
<gene>
    <name evidence="1" type="ORF">C7K55_08005</name>
</gene>
<dbReference type="RefSeq" id="WP_106632220.1">
    <property type="nucleotide sequence ID" value="NZ_PXXO01000008.1"/>
</dbReference>
<dbReference type="Proteomes" id="UP000243002">
    <property type="component" value="Unassembled WGS sequence"/>
</dbReference>
<accession>A0A2P7MUX8</accession>
<reference evidence="1 2" key="1">
    <citation type="journal article" date="2018" name="Environ. Microbiol.">
        <title>Ecological and genomic features of two widespread freshwater picocyanobacteria.</title>
        <authorList>
            <person name="Cabello-Yeves P.J."/>
            <person name="Picazo A."/>
            <person name="Camacho A."/>
            <person name="Callieri C."/>
            <person name="Rosselli R."/>
            <person name="Roda-Garcia J.J."/>
            <person name="Coutinho F.H."/>
            <person name="Rodriguez-Valera F."/>
        </authorList>
    </citation>
    <scope>NUCLEOTIDE SEQUENCE [LARGE SCALE GENOMIC DNA]</scope>
    <source>
        <strain evidence="1 2">Tous</strain>
    </source>
</reference>